<dbReference type="EMBL" id="JBCHKQ010000004">
    <property type="protein sequence ID" value="MEM5948659.1"/>
    <property type="molecule type" value="Genomic_DNA"/>
</dbReference>
<evidence type="ECO:0000256" key="1">
    <source>
        <dbReference type="SAM" id="Coils"/>
    </source>
</evidence>
<gene>
    <name evidence="3" type="ORF">WKV44_08900</name>
</gene>
<keyword evidence="2" id="KW-0472">Membrane</keyword>
<keyword evidence="2" id="KW-0812">Transmembrane</keyword>
<dbReference type="RefSeq" id="WP_420070110.1">
    <property type="nucleotide sequence ID" value="NZ_JBCHKQ010000004.1"/>
</dbReference>
<dbReference type="InterPro" id="IPR058225">
    <property type="entry name" value="FlbB-like"/>
</dbReference>
<accession>A0ABU9UDQ4</accession>
<dbReference type="NCBIfam" id="NF047368">
    <property type="entry name" value="collar_FlbB"/>
    <property type="match status" value="1"/>
</dbReference>
<organism evidence="3 4">
    <name type="scientific">Rarispira pelagica</name>
    <dbReference type="NCBI Taxonomy" id="3141764"/>
    <lineage>
        <taxon>Bacteria</taxon>
        <taxon>Pseudomonadati</taxon>
        <taxon>Spirochaetota</taxon>
        <taxon>Spirochaetia</taxon>
        <taxon>Winmispirales</taxon>
        <taxon>Winmispiraceae</taxon>
        <taxon>Rarispira</taxon>
    </lineage>
</organism>
<dbReference type="Proteomes" id="UP001466331">
    <property type="component" value="Unassembled WGS sequence"/>
</dbReference>
<protein>
    <recommendedName>
        <fullName evidence="5">Flagellar protein FlbB</fullName>
    </recommendedName>
</protein>
<keyword evidence="2" id="KW-1133">Transmembrane helix</keyword>
<evidence type="ECO:0000313" key="3">
    <source>
        <dbReference type="EMBL" id="MEM5948659.1"/>
    </source>
</evidence>
<feature type="coiled-coil region" evidence="1">
    <location>
        <begin position="70"/>
        <end position="132"/>
    </location>
</feature>
<evidence type="ECO:0000313" key="4">
    <source>
        <dbReference type="Proteomes" id="UP001466331"/>
    </source>
</evidence>
<sequence>MPDNYTRVGPGARIFALIFLIILLVLGGGLWLTYLGVIDVREQLAPVFNIFGVQKPKTVEQIPGITLLDSARLQKEKEALELKKRELEEWEKKLQDMQAEVESKLSELNERQKALAEQEKSFNEQIKQYENKKAIVRQSANYLMNMPPDKAVEILLNMDSDQEIIDILWTTDSISTERGEDSIVPYWLSLMPADRAAEIQRKMTKRP</sequence>
<evidence type="ECO:0008006" key="5">
    <source>
        <dbReference type="Google" id="ProtNLM"/>
    </source>
</evidence>
<proteinExistence type="predicted"/>
<name>A0ABU9UDQ4_9SPIR</name>
<evidence type="ECO:0000256" key="2">
    <source>
        <dbReference type="SAM" id="Phobius"/>
    </source>
</evidence>
<feature type="transmembrane region" description="Helical" evidence="2">
    <location>
        <begin position="12"/>
        <end position="34"/>
    </location>
</feature>
<keyword evidence="4" id="KW-1185">Reference proteome</keyword>
<comment type="caution">
    <text evidence="3">The sequence shown here is derived from an EMBL/GenBank/DDBJ whole genome shotgun (WGS) entry which is preliminary data.</text>
</comment>
<keyword evidence="1" id="KW-0175">Coiled coil</keyword>
<reference evidence="3 4" key="1">
    <citation type="submission" date="2024-03" db="EMBL/GenBank/DDBJ databases">
        <title>Ignisphaera cupida sp. nov., a hyperthermophilic hydrolytic archaeon from a hot spring of Kamchatka, and proposal of Ignisphaeraceae fam. nov.</title>
        <authorList>
            <person name="Podosokorskaya O.A."/>
            <person name="Elcheninov A.G."/>
            <person name="Maltseva A.I."/>
            <person name="Zayulina K.S."/>
            <person name="Novikov A."/>
            <person name="Merkel A.Y."/>
        </authorList>
    </citation>
    <scope>NUCLEOTIDE SEQUENCE [LARGE SCALE GENOMIC DNA]</scope>
    <source>
        <strain evidence="3 4">38H-sp</strain>
    </source>
</reference>